<dbReference type="InParanoid" id="A0A7F5R640"/>
<feature type="compositionally biased region" description="Basic and acidic residues" evidence="5">
    <location>
        <begin position="205"/>
        <end position="216"/>
    </location>
</feature>
<dbReference type="Proteomes" id="UP000192223">
    <property type="component" value="Unplaced"/>
</dbReference>
<dbReference type="Gene3D" id="3.30.420.10">
    <property type="entry name" value="Ribonuclease H-like superfamily/Ribonuclease H"/>
    <property type="match status" value="1"/>
</dbReference>
<dbReference type="PANTHER" id="PTHR37984:SF5">
    <property type="entry name" value="PROTEIN NYNRIN-LIKE"/>
    <property type="match status" value="1"/>
</dbReference>
<dbReference type="RefSeq" id="XP_025831435.1">
    <property type="nucleotide sequence ID" value="XM_025975650.1"/>
</dbReference>
<dbReference type="FunFam" id="3.30.70.270:FF:000026">
    <property type="entry name" value="Transposon Ty3-G Gag-Pol polyprotein"/>
    <property type="match status" value="1"/>
</dbReference>
<dbReference type="SUPFAM" id="SSF56672">
    <property type="entry name" value="DNA/RNA polymerases"/>
    <property type="match status" value="1"/>
</dbReference>
<reference evidence="8" key="1">
    <citation type="submission" date="2025-08" db="UniProtKB">
        <authorList>
            <consortium name="RefSeq"/>
        </authorList>
    </citation>
    <scope>IDENTIFICATION</scope>
    <source>
        <tissue evidence="8">Entire body</tissue>
    </source>
</reference>
<dbReference type="CDD" id="cd01647">
    <property type="entry name" value="RT_LTR"/>
    <property type="match status" value="1"/>
</dbReference>
<evidence type="ECO:0000256" key="2">
    <source>
        <dbReference type="ARBA" id="ARBA00022695"/>
    </source>
</evidence>
<dbReference type="Gene3D" id="3.30.70.270">
    <property type="match status" value="2"/>
</dbReference>
<dbReference type="InterPro" id="IPR000477">
    <property type="entry name" value="RT_dom"/>
</dbReference>
<dbReference type="GO" id="GO:0008270">
    <property type="term" value="F:zinc ion binding"/>
    <property type="evidence" value="ECO:0007669"/>
    <property type="project" value="InterPro"/>
</dbReference>
<keyword evidence="2" id="KW-0548">Nucleotidyltransferase</keyword>
<dbReference type="AlphaFoldDB" id="A0A7F5R640"/>
<organism evidence="7 8">
    <name type="scientific">Agrilus planipennis</name>
    <name type="common">Emerald ash borer</name>
    <name type="synonym">Agrilus marcopoli</name>
    <dbReference type="NCBI Taxonomy" id="224129"/>
    <lineage>
        <taxon>Eukaryota</taxon>
        <taxon>Metazoa</taxon>
        <taxon>Ecdysozoa</taxon>
        <taxon>Arthropoda</taxon>
        <taxon>Hexapoda</taxon>
        <taxon>Insecta</taxon>
        <taxon>Pterygota</taxon>
        <taxon>Neoptera</taxon>
        <taxon>Endopterygota</taxon>
        <taxon>Coleoptera</taxon>
        <taxon>Polyphaga</taxon>
        <taxon>Elateriformia</taxon>
        <taxon>Buprestoidea</taxon>
        <taxon>Buprestidae</taxon>
        <taxon>Agrilinae</taxon>
        <taxon>Agrilus</taxon>
    </lineage>
</organism>
<evidence type="ECO:0000256" key="1">
    <source>
        <dbReference type="ARBA" id="ARBA00022679"/>
    </source>
</evidence>
<keyword evidence="4" id="KW-0378">Hydrolase</keyword>
<dbReference type="SUPFAM" id="SSF57756">
    <property type="entry name" value="Retrovirus zinc finger-like domains"/>
    <property type="match status" value="1"/>
</dbReference>
<dbReference type="InterPro" id="IPR043502">
    <property type="entry name" value="DNA/RNA_pol_sf"/>
</dbReference>
<dbReference type="Pfam" id="PF00078">
    <property type="entry name" value="RVT_1"/>
    <property type="match status" value="1"/>
</dbReference>
<dbReference type="InterPro" id="IPR050951">
    <property type="entry name" value="Retrovirus_Pol_polyprotein"/>
</dbReference>
<keyword evidence="1" id="KW-0808">Transferase</keyword>
<evidence type="ECO:0000256" key="4">
    <source>
        <dbReference type="ARBA" id="ARBA00022759"/>
    </source>
</evidence>
<dbReference type="InterPro" id="IPR021109">
    <property type="entry name" value="Peptidase_aspartic_dom_sf"/>
</dbReference>
<evidence type="ECO:0000256" key="3">
    <source>
        <dbReference type="ARBA" id="ARBA00022722"/>
    </source>
</evidence>
<name>A0A7F5R640_AGRPL</name>
<dbReference type="InterPro" id="IPR043128">
    <property type="entry name" value="Rev_trsase/Diguanyl_cyclase"/>
</dbReference>
<dbReference type="GO" id="GO:0003676">
    <property type="term" value="F:nucleic acid binding"/>
    <property type="evidence" value="ECO:0007669"/>
    <property type="project" value="InterPro"/>
</dbReference>
<keyword evidence="3" id="KW-0540">Nuclease</keyword>
<dbReference type="InterPro" id="IPR036875">
    <property type="entry name" value="Znf_CCHC_sf"/>
</dbReference>
<dbReference type="OrthoDB" id="6768279at2759"/>
<dbReference type="SUPFAM" id="SSF50630">
    <property type="entry name" value="Acid proteases"/>
    <property type="match status" value="1"/>
</dbReference>
<sequence length="1007" mass="114300">MSEITSNTLQIEFFNSEVITWTRWVKRFEGAFTLASWDQGLKAKALLHYIGNAVYNTLCDKSGADDPYTMTYDVICTKLKELYEPTVLEIAESYRFYTRKQEQGESVQAYANALNKLSVNCDFKEHAKRALRDQFVIGLADKRTQNRLLETKNPTFESALQTAVSMELTSKEFSAMTQSTVTVDLLHKKYKKRNNTGYSQPNKKYNSDGKNDKPSGDKQVQCYRCGGSHYPKNCKLSSKIKCRFCGKLGHVEKVCFKKKTNTDEVNYQGAASDSDSDCEEYWPLCVLEELSPNADQVHSVKHALSGGKIYCLVSVNSVKVKFEVDTGAAVTIMNADQAKRILSVSSACVKLYKSDLHLVSYCKTPINVLGYVTVDVVFKNSKFTLNLYVTDVQRDPLLGREWVMQFIKCEGADAIFDSVLAVEEAANVDVNAEVKQLLHKYKNVLSTDMTEIEGFKASLTLREGAKGVFLRARPLPFALIKPVEDKLKVLIKQGILVRVDTSIWATPIVPIMKKDGSIRLCGDYSVSVNPQLIICEHPLPTIDELLTDLPNCIAFAIFDVKNAYLQAGVTPETAEILTLNTSLGLLQPTRLMFGVASAPAIRQQFMDSKLKHLKGVKVFQDDIRIAAKSITEFLQTVDKVLKFLHDCNVKINVEKSKFYAKSIKYCGYVIDGDGVHKDKAKFDAIVNMPRPTNVTEVRAFCGMINFYSRFIKDASTILHPLNQLLCNNNKFEWKEPQEVAFQRAKEAFVSNKVLQFFDPSVPLVLATDASPAERFVQTIKKALAKIPAKSNIQYELQEILTQYRNMPHAQTGLSPAEMVFNRKIRGRLDLLKQTRRKDCNIDKDSRTFKEGERVIAREYVGKTKWKFGTVKKRTGKLHYRVRTDCGQDWRRHTNQLRRTGVQLALHVNEFDYYIPPEERIQVLRTDENAPQAHEEQPDNVATYRAVESAEAQDNMTELVQLAAPPALQRRNLLRKRRRPEKLHDYIVDVSPDEVEDPVEDLHSFNID</sequence>
<keyword evidence="4" id="KW-0255">Endonuclease</keyword>
<dbReference type="KEGG" id="apln:108740574"/>
<feature type="region of interest" description="Disordered" evidence="5">
    <location>
        <begin position="192"/>
        <end position="216"/>
    </location>
</feature>
<evidence type="ECO:0000259" key="6">
    <source>
        <dbReference type="Pfam" id="PF00078"/>
    </source>
</evidence>
<dbReference type="Gene3D" id="4.10.60.10">
    <property type="entry name" value="Zinc finger, CCHC-type"/>
    <property type="match status" value="1"/>
</dbReference>
<keyword evidence="7" id="KW-1185">Reference proteome</keyword>
<protein>
    <submittedName>
        <fullName evidence="8">Uncharacterized protein K02A2.6-like</fullName>
    </submittedName>
</protein>
<evidence type="ECO:0000313" key="7">
    <source>
        <dbReference type="Proteomes" id="UP000192223"/>
    </source>
</evidence>
<feature type="compositionally biased region" description="Polar residues" evidence="5">
    <location>
        <begin position="195"/>
        <end position="204"/>
    </location>
</feature>
<evidence type="ECO:0000313" key="8">
    <source>
        <dbReference type="RefSeq" id="XP_025831435.1"/>
    </source>
</evidence>
<dbReference type="GO" id="GO:0004519">
    <property type="term" value="F:endonuclease activity"/>
    <property type="evidence" value="ECO:0007669"/>
    <property type="project" value="UniProtKB-KW"/>
</dbReference>
<accession>A0A7F5R640</accession>
<dbReference type="GO" id="GO:0016779">
    <property type="term" value="F:nucleotidyltransferase activity"/>
    <property type="evidence" value="ECO:0007669"/>
    <property type="project" value="UniProtKB-KW"/>
</dbReference>
<dbReference type="GO" id="GO:0071897">
    <property type="term" value="P:DNA biosynthetic process"/>
    <property type="evidence" value="ECO:0007669"/>
    <property type="project" value="UniProtKB-ARBA"/>
</dbReference>
<dbReference type="Gene3D" id="2.40.70.10">
    <property type="entry name" value="Acid Proteases"/>
    <property type="match status" value="1"/>
</dbReference>
<dbReference type="PANTHER" id="PTHR37984">
    <property type="entry name" value="PROTEIN CBG26694"/>
    <property type="match status" value="1"/>
</dbReference>
<dbReference type="InterPro" id="IPR036397">
    <property type="entry name" value="RNaseH_sf"/>
</dbReference>
<dbReference type="GeneID" id="108740574"/>
<dbReference type="Gene3D" id="3.10.10.10">
    <property type="entry name" value="HIV Type 1 Reverse Transcriptase, subunit A, domain 1"/>
    <property type="match status" value="1"/>
</dbReference>
<feature type="domain" description="Reverse transcriptase" evidence="6">
    <location>
        <begin position="535"/>
        <end position="670"/>
    </location>
</feature>
<proteinExistence type="predicted"/>
<evidence type="ECO:0000256" key="5">
    <source>
        <dbReference type="SAM" id="MobiDB-lite"/>
    </source>
</evidence>
<gene>
    <name evidence="8" type="primary">LOC108740574</name>
</gene>